<gene>
    <name evidence="1" type="ORF">PPRIM_AZ9-3.1.T0890001</name>
    <name evidence="2" type="ORF">PPRIM_AZ9-3.1.T2390003</name>
</gene>
<evidence type="ECO:0000313" key="3">
    <source>
        <dbReference type="Proteomes" id="UP000688137"/>
    </source>
</evidence>
<keyword evidence="3" id="KW-1185">Reference proteome</keyword>
<dbReference type="EMBL" id="CAJJDM010000248">
    <property type="protein sequence ID" value="CAD8118425.1"/>
    <property type="molecule type" value="Genomic_DNA"/>
</dbReference>
<name>A0A8S1NRA7_PARPR</name>
<accession>A0A8S1NRA7</accession>
<dbReference type="EMBL" id="CAJJDM010000092">
    <property type="protein sequence ID" value="CAD8091675.1"/>
    <property type="molecule type" value="Genomic_DNA"/>
</dbReference>
<comment type="caution">
    <text evidence="1">The sequence shown here is derived from an EMBL/GenBank/DDBJ whole genome shotgun (WGS) entry which is preliminary data.</text>
</comment>
<sequence length="245" mass="29527">MIIHLNFIFIQVNKQICILERNCAIYKSYFQVKYYYQYTLSQKKRYNSTSLSYLFQQRLRNFKINFQADQGFIKEFKEQKKTFLTSRREHFYKDNHTPAPGVYSDQLLITEPGQSIEFNINPQMINSLSSIFQRDFSHFQFLRMNDNSPDLQRTISRNKACQRKEGEHERMSTFYISNNNMGNQIIIEQQIAVMRQRSQNNQMLLIIIEVRFYKYKYLIYKERYGFKKLKGGKIKKQRLQTAANG</sequence>
<protein>
    <submittedName>
        <fullName evidence="1">Uncharacterized protein</fullName>
    </submittedName>
</protein>
<organism evidence="1 3">
    <name type="scientific">Paramecium primaurelia</name>
    <dbReference type="NCBI Taxonomy" id="5886"/>
    <lineage>
        <taxon>Eukaryota</taxon>
        <taxon>Sar</taxon>
        <taxon>Alveolata</taxon>
        <taxon>Ciliophora</taxon>
        <taxon>Intramacronucleata</taxon>
        <taxon>Oligohymenophorea</taxon>
        <taxon>Peniculida</taxon>
        <taxon>Parameciidae</taxon>
        <taxon>Paramecium</taxon>
    </lineage>
</organism>
<dbReference type="AlphaFoldDB" id="A0A8S1NRA7"/>
<dbReference type="Proteomes" id="UP000688137">
    <property type="component" value="Unassembled WGS sequence"/>
</dbReference>
<evidence type="ECO:0000313" key="2">
    <source>
        <dbReference type="EMBL" id="CAD8118425.1"/>
    </source>
</evidence>
<reference evidence="1" key="1">
    <citation type="submission" date="2021-01" db="EMBL/GenBank/DDBJ databases">
        <authorList>
            <consortium name="Genoscope - CEA"/>
            <person name="William W."/>
        </authorList>
    </citation>
    <scope>NUCLEOTIDE SEQUENCE</scope>
</reference>
<proteinExistence type="predicted"/>
<evidence type="ECO:0000313" key="1">
    <source>
        <dbReference type="EMBL" id="CAD8091675.1"/>
    </source>
</evidence>